<keyword evidence="9" id="KW-0812">Transmembrane</keyword>
<evidence type="ECO:0000256" key="5">
    <source>
        <dbReference type="ARBA" id="ARBA00022741"/>
    </source>
</evidence>
<keyword evidence="14" id="KW-1185">Reference proteome</keyword>
<keyword evidence="9" id="KW-1133">Transmembrane helix</keyword>
<dbReference type="Pfam" id="PF02518">
    <property type="entry name" value="HATPase_c"/>
    <property type="match status" value="1"/>
</dbReference>
<dbReference type="PANTHER" id="PTHR43065">
    <property type="entry name" value="SENSOR HISTIDINE KINASE"/>
    <property type="match status" value="1"/>
</dbReference>
<dbReference type="InterPro" id="IPR000014">
    <property type="entry name" value="PAS"/>
</dbReference>
<feature type="domain" description="Histidine kinase" evidence="10">
    <location>
        <begin position="466"/>
        <end position="686"/>
    </location>
</feature>
<proteinExistence type="predicted"/>
<dbReference type="SUPFAM" id="SSF55874">
    <property type="entry name" value="ATPase domain of HSP90 chaperone/DNA topoisomerase II/histidine kinase"/>
    <property type="match status" value="1"/>
</dbReference>
<keyword evidence="4" id="KW-0808">Transferase</keyword>
<keyword evidence="6" id="KW-0418">Kinase</keyword>
<dbReference type="PRINTS" id="PR00344">
    <property type="entry name" value="BCTRLSENSOR"/>
</dbReference>
<dbReference type="Proteomes" id="UP000422108">
    <property type="component" value="Chromosome"/>
</dbReference>
<keyword evidence="9" id="KW-0472">Membrane</keyword>
<feature type="transmembrane region" description="Helical" evidence="9">
    <location>
        <begin position="12"/>
        <end position="30"/>
    </location>
</feature>
<name>A0A5K8AK65_9BACT</name>
<dbReference type="Gene3D" id="3.30.450.20">
    <property type="entry name" value="PAS domain"/>
    <property type="match status" value="3"/>
</dbReference>
<dbReference type="SMART" id="SM00387">
    <property type="entry name" value="HATPase_c"/>
    <property type="match status" value="1"/>
</dbReference>
<dbReference type="Pfam" id="PF00512">
    <property type="entry name" value="HisKA"/>
    <property type="match status" value="1"/>
</dbReference>
<dbReference type="Gene3D" id="3.30.565.10">
    <property type="entry name" value="Histidine kinase-like ATPase, C-terminal domain"/>
    <property type="match status" value="1"/>
</dbReference>
<evidence type="ECO:0000313" key="14">
    <source>
        <dbReference type="Proteomes" id="UP000422108"/>
    </source>
</evidence>
<keyword evidence="8" id="KW-0902">Two-component regulatory system</keyword>
<dbReference type="GO" id="GO:0000155">
    <property type="term" value="F:phosphorelay sensor kinase activity"/>
    <property type="evidence" value="ECO:0007669"/>
    <property type="project" value="InterPro"/>
</dbReference>
<dbReference type="InterPro" id="IPR000700">
    <property type="entry name" value="PAS-assoc_C"/>
</dbReference>
<evidence type="ECO:0000259" key="10">
    <source>
        <dbReference type="PROSITE" id="PS50109"/>
    </source>
</evidence>
<organism evidence="13 14">
    <name type="scientific">Desulfosarcina ovata subsp. ovata</name>
    <dbReference type="NCBI Taxonomy" id="2752305"/>
    <lineage>
        <taxon>Bacteria</taxon>
        <taxon>Pseudomonadati</taxon>
        <taxon>Thermodesulfobacteriota</taxon>
        <taxon>Desulfobacteria</taxon>
        <taxon>Desulfobacterales</taxon>
        <taxon>Desulfosarcinaceae</taxon>
        <taxon>Desulfosarcina</taxon>
    </lineage>
</organism>
<dbReference type="InterPro" id="IPR004358">
    <property type="entry name" value="Sig_transdc_His_kin-like_C"/>
</dbReference>
<evidence type="ECO:0000259" key="12">
    <source>
        <dbReference type="PROSITE" id="PS50113"/>
    </source>
</evidence>
<evidence type="ECO:0000259" key="11">
    <source>
        <dbReference type="PROSITE" id="PS50112"/>
    </source>
</evidence>
<evidence type="ECO:0000256" key="8">
    <source>
        <dbReference type="ARBA" id="ARBA00023012"/>
    </source>
</evidence>
<dbReference type="CDD" id="cd00130">
    <property type="entry name" value="PAS"/>
    <property type="match status" value="1"/>
</dbReference>
<sequence>MKWRLNKIVDGLSRNLVMAGTALGIIYWFIEAAVHTYIFKEGSLGFQILSPTIHEIWMRMIVALILVIFSFYGQIIINQRKRAEAAVIQREKETALILENNPAAIILIDVATRKISYANANAQRMVKAPANKILGNACHKFLCPAAKGRCPVLDRGQSIDISERKLLTWEGEVIPVLKSVARVRYCGREHLLEAFFDIREQRRMRQDIRQAHAEMDQIFQTASVGMRVINHQFTILKVNRAFSELTGIDCENAVGKRCYDVFAGSMCHTDDCPLKTILTGRTKDQFEVNKRKTDGSWLDCILTATPFKDPNGAITGIVESFRDITELKNAQRVLESERDKLHRILFHQLEAVGIVNADFELEYQNEVLKKQTGCVSGCFCHHVFRGINIPCEHCLMRQALSTGKIQRFEFDTPAGKSFEHTYTPFLDEDGQKKALVSRRDITERKASTAAAIRSEHLAAIGELAAGVAHEINNPINGIINYGQLLVNRTTDDDFLNDVSRRIIKESDRIATIVKSLLSFARRDTERKDLVNLNNIIQDALTLTHAQLRKDGIQITLDLDEDLMPFAAKAQELQQVFMNLISNSRYALNEKYKQAHESKRVDISARMATSNGRPVIRACFTDWGMGIRSDLIEKIMRPFYSTKPKGKGTGLGLSISHQIMKNHGGTLRFSSVEGAFTKVIVEIPVHCVN</sequence>
<dbReference type="InterPro" id="IPR005467">
    <property type="entry name" value="His_kinase_dom"/>
</dbReference>
<dbReference type="SUPFAM" id="SSF47384">
    <property type="entry name" value="Homodimeric domain of signal transducing histidine kinase"/>
    <property type="match status" value="1"/>
</dbReference>
<evidence type="ECO:0000256" key="4">
    <source>
        <dbReference type="ARBA" id="ARBA00022679"/>
    </source>
</evidence>
<dbReference type="PROSITE" id="PS50112">
    <property type="entry name" value="PAS"/>
    <property type="match status" value="1"/>
</dbReference>
<keyword evidence="5" id="KW-0547">Nucleotide-binding</keyword>
<reference evidence="13 14" key="1">
    <citation type="submission" date="2019-11" db="EMBL/GenBank/DDBJ databases">
        <title>Comparative genomics of hydrocarbon-degrading Desulfosarcina strains.</title>
        <authorList>
            <person name="Watanabe M."/>
            <person name="Kojima H."/>
            <person name="Fukui M."/>
        </authorList>
    </citation>
    <scope>NUCLEOTIDE SEQUENCE [LARGE SCALE GENOMIC DNA]</scope>
    <source>
        <strain evidence="14">oXyS1</strain>
    </source>
</reference>
<dbReference type="GO" id="GO:0005524">
    <property type="term" value="F:ATP binding"/>
    <property type="evidence" value="ECO:0007669"/>
    <property type="project" value="UniProtKB-KW"/>
</dbReference>
<dbReference type="NCBIfam" id="TIGR00229">
    <property type="entry name" value="sensory_box"/>
    <property type="match status" value="1"/>
</dbReference>
<dbReference type="PANTHER" id="PTHR43065:SF10">
    <property type="entry name" value="PEROXIDE STRESS-ACTIVATED HISTIDINE KINASE MAK3"/>
    <property type="match status" value="1"/>
</dbReference>
<dbReference type="InterPro" id="IPR003661">
    <property type="entry name" value="HisK_dim/P_dom"/>
</dbReference>
<dbReference type="InterPro" id="IPR035965">
    <property type="entry name" value="PAS-like_dom_sf"/>
</dbReference>
<protein>
    <recommendedName>
        <fullName evidence="2">histidine kinase</fullName>
        <ecNumber evidence="2">2.7.13.3</ecNumber>
    </recommendedName>
</protein>
<feature type="transmembrane region" description="Helical" evidence="9">
    <location>
        <begin position="56"/>
        <end position="77"/>
    </location>
</feature>
<evidence type="ECO:0000256" key="6">
    <source>
        <dbReference type="ARBA" id="ARBA00022777"/>
    </source>
</evidence>
<dbReference type="InterPro" id="IPR001610">
    <property type="entry name" value="PAC"/>
</dbReference>
<dbReference type="AlphaFoldDB" id="A0A5K8AK65"/>
<evidence type="ECO:0000313" key="13">
    <source>
        <dbReference type="EMBL" id="BBO92190.1"/>
    </source>
</evidence>
<dbReference type="SMART" id="SM00388">
    <property type="entry name" value="HisKA"/>
    <property type="match status" value="1"/>
</dbReference>
<keyword evidence="3" id="KW-0597">Phosphoprotein</keyword>
<dbReference type="InterPro" id="IPR003594">
    <property type="entry name" value="HATPase_dom"/>
</dbReference>
<dbReference type="InterPro" id="IPR036097">
    <property type="entry name" value="HisK_dim/P_sf"/>
</dbReference>
<feature type="domain" description="PAS" evidence="11">
    <location>
        <begin position="211"/>
        <end position="271"/>
    </location>
</feature>
<evidence type="ECO:0000256" key="9">
    <source>
        <dbReference type="SAM" id="Phobius"/>
    </source>
</evidence>
<accession>A0A5K8AK65</accession>
<comment type="catalytic activity">
    <reaction evidence="1">
        <text>ATP + protein L-histidine = ADP + protein N-phospho-L-histidine.</text>
        <dbReference type="EC" id="2.7.13.3"/>
    </reaction>
</comment>
<dbReference type="Pfam" id="PF13426">
    <property type="entry name" value="PAS_9"/>
    <property type="match status" value="2"/>
</dbReference>
<dbReference type="EC" id="2.7.13.3" evidence="2"/>
<dbReference type="RefSeq" id="WP_155312966.1">
    <property type="nucleotide sequence ID" value="NZ_AP021879.1"/>
</dbReference>
<dbReference type="SMART" id="SM00091">
    <property type="entry name" value="PAS"/>
    <property type="match status" value="2"/>
</dbReference>
<dbReference type="PROSITE" id="PS50113">
    <property type="entry name" value="PAC"/>
    <property type="match status" value="1"/>
</dbReference>
<dbReference type="EMBL" id="AP021879">
    <property type="protein sequence ID" value="BBO92190.1"/>
    <property type="molecule type" value="Genomic_DNA"/>
</dbReference>
<dbReference type="InterPro" id="IPR013656">
    <property type="entry name" value="PAS_4"/>
</dbReference>
<keyword evidence="7" id="KW-0067">ATP-binding</keyword>
<dbReference type="InterPro" id="IPR036890">
    <property type="entry name" value="HATPase_C_sf"/>
</dbReference>
<evidence type="ECO:0000256" key="7">
    <source>
        <dbReference type="ARBA" id="ARBA00022840"/>
    </source>
</evidence>
<dbReference type="SUPFAM" id="SSF55785">
    <property type="entry name" value="PYP-like sensor domain (PAS domain)"/>
    <property type="match status" value="3"/>
</dbReference>
<evidence type="ECO:0000256" key="2">
    <source>
        <dbReference type="ARBA" id="ARBA00012438"/>
    </source>
</evidence>
<dbReference type="Gene3D" id="1.10.287.130">
    <property type="match status" value="1"/>
</dbReference>
<feature type="domain" description="PAC" evidence="12">
    <location>
        <begin position="284"/>
        <end position="336"/>
    </location>
</feature>
<dbReference type="Pfam" id="PF08448">
    <property type="entry name" value="PAS_4"/>
    <property type="match status" value="1"/>
</dbReference>
<evidence type="ECO:0000256" key="3">
    <source>
        <dbReference type="ARBA" id="ARBA00022553"/>
    </source>
</evidence>
<gene>
    <name evidence="13" type="ORF">DSCOOX_53700</name>
</gene>
<dbReference type="CDD" id="cd00082">
    <property type="entry name" value="HisKA"/>
    <property type="match status" value="1"/>
</dbReference>
<evidence type="ECO:0000256" key="1">
    <source>
        <dbReference type="ARBA" id="ARBA00000085"/>
    </source>
</evidence>
<dbReference type="PROSITE" id="PS50109">
    <property type="entry name" value="HIS_KIN"/>
    <property type="match status" value="1"/>
</dbReference>
<dbReference type="SMART" id="SM00086">
    <property type="entry name" value="PAC"/>
    <property type="match status" value="2"/>
</dbReference>